<dbReference type="InterPro" id="IPR005151">
    <property type="entry name" value="Tail-specific_protease"/>
</dbReference>
<feature type="transmembrane region" description="Helical" evidence="2">
    <location>
        <begin position="773"/>
        <end position="793"/>
    </location>
</feature>
<feature type="region of interest" description="Disordered" evidence="1">
    <location>
        <begin position="706"/>
        <end position="765"/>
    </location>
</feature>
<comment type="caution">
    <text evidence="6">The sequence shown here is derived from an EMBL/GenBank/DDBJ whole genome shotgun (WGS) entry which is preliminary data.</text>
</comment>
<keyword evidence="2" id="KW-0812">Transmembrane</keyword>
<dbReference type="PANTHER" id="PTHR37049">
    <property type="entry name" value="PEPTIDASE S41 FAMILY PROTEIN"/>
    <property type="match status" value="1"/>
</dbReference>
<reference evidence="6" key="1">
    <citation type="journal article" date="2020" name="Stud. Mycol.">
        <title>101 Dothideomycetes genomes: a test case for predicting lifestyles and emergence of pathogens.</title>
        <authorList>
            <person name="Haridas S."/>
            <person name="Albert R."/>
            <person name="Binder M."/>
            <person name="Bloem J."/>
            <person name="Labutti K."/>
            <person name="Salamov A."/>
            <person name="Andreopoulos B."/>
            <person name="Baker S."/>
            <person name="Barry K."/>
            <person name="Bills G."/>
            <person name="Bluhm B."/>
            <person name="Cannon C."/>
            <person name="Castanera R."/>
            <person name="Culley D."/>
            <person name="Daum C."/>
            <person name="Ezra D."/>
            <person name="Gonzalez J."/>
            <person name="Henrissat B."/>
            <person name="Kuo A."/>
            <person name="Liang C."/>
            <person name="Lipzen A."/>
            <person name="Lutzoni F."/>
            <person name="Magnuson J."/>
            <person name="Mondo S."/>
            <person name="Nolan M."/>
            <person name="Ohm R."/>
            <person name="Pangilinan J."/>
            <person name="Park H.-J."/>
            <person name="Ramirez L."/>
            <person name="Alfaro M."/>
            <person name="Sun H."/>
            <person name="Tritt A."/>
            <person name="Yoshinaga Y."/>
            <person name="Zwiers L.-H."/>
            <person name="Turgeon B."/>
            <person name="Goodwin S."/>
            <person name="Spatafora J."/>
            <person name="Crous P."/>
            <person name="Grigoriev I."/>
        </authorList>
    </citation>
    <scope>NUCLEOTIDE SEQUENCE</scope>
    <source>
        <strain evidence="6">CBS 690.94</strain>
    </source>
</reference>
<name>A0A9P4PT16_9PLEO</name>
<protein>
    <recommendedName>
        <fullName evidence="8">Tail specific protease domain-containing protein</fullName>
    </recommendedName>
</protein>
<dbReference type="EMBL" id="MU001495">
    <property type="protein sequence ID" value="KAF2448828.1"/>
    <property type="molecule type" value="Genomic_DNA"/>
</dbReference>
<keyword evidence="7" id="KW-1185">Reference proteome</keyword>
<dbReference type="InterPro" id="IPR029045">
    <property type="entry name" value="ClpP/crotonase-like_dom_sf"/>
</dbReference>
<dbReference type="Pfam" id="PF03572">
    <property type="entry name" value="Peptidase_S41"/>
    <property type="match status" value="1"/>
</dbReference>
<feature type="compositionally biased region" description="Low complexity" evidence="1">
    <location>
        <begin position="745"/>
        <end position="760"/>
    </location>
</feature>
<evidence type="ECO:0008006" key="8">
    <source>
        <dbReference type="Google" id="ProtNLM"/>
    </source>
</evidence>
<dbReference type="Proteomes" id="UP000799764">
    <property type="component" value="Unassembled WGS sequence"/>
</dbReference>
<feature type="domain" description="Tail specific protease" evidence="4">
    <location>
        <begin position="366"/>
        <end position="565"/>
    </location>
</feature>
<evidence type="ECO:0000256" key="2">
    <source>
        <dbReference type="SAM" id="Phobius"/>
    </source>
</evidence>
<dbReference type="OrthoDB" id="27214at2759"/>
<feature type="compositionally biased region" description="Gly residues" evidence="1">
    <location>
        <begin position="726"/>
        <end position="744"/>
    </location>
</feature>
<feature type="domain" description="CPAF-like PDZ" evidence="5">
    <location>
        <begin position="170"/>
        <end position="283"/>
    </location>
</feature>
<keyword evidence="3" id="KW-0732">Signal</keyword>
<dbReference type="Gene3D" id="3.90.226.10">
    <property type="entry name" value="2-enoyl-CoA Hydratase, Chain A, domain 1"/>
    <property type="match status" value="1"/>
</dbReference>
<evidence type="ECO:0000256" key="1">
    <source>
        <dbReference type="SAM" id="MobiDB-lite"/>
    </source>
</evidence>
<dbReference type="InterPro" id="IPR056186">
    <property type="entry name" value="PDZ_CPAF-rel"/>
</dbReference>
<accession>A0A9P4PT16</accession>
<dbReference type="GO" id="GO:0006508">
    <property type="term" value="P:proteolysis"/>
    <property type="evidence" value="ECO:0007669"/>
    <property type="project" value="InterPro"/>
</dbReference>
<proteinExistence type="predicted"/>
<dbReference type="Pfam" id="PF23658">
    <property type="entry name" value="PDZ_CPAF_rel"/>
    <property type="match status" value="1"/>
</dbReference>
<dbReference type="GO" id="GO:0008236">
    <property type="term" value="F:serine-type peptidase activity"/>
    <property type="evidence" value="ECO:0007669"/>
    <property type="project" value="InterPro"/>
</dbReference>
<feature type="signal peptide" evidence="3">
    <location>
        <begin position="1"/>
        <end position="16"/>
    </location>
</feature>
<evidence type="ECO:0000256" key="3">
    <source>
        <dbReference type="SAM" id="SignalP"/>
    </source>
</evidence>
<keyword evidence="2" id="KW-1133">Transmembrane helix</keyword>
<evidence type="ECO:0000313" key="7">
    <source>
        <dbReference type="Proteomes" id="UP000799764"/>
    </source>
</evidence>
<dbReference type="PANTHER" id="PTHR37049:SF4">
    <property type="entry name" value="RHODANESE DOMAIN-CONTAINING PROTEIN"/>
    <property type="match status" value="1"/>
</dbReference>
<dbReference type="SUPFAM" id="SSF52096">
    <property type="entry name" value="ClpP/crotonase"/>
    <property type="match status" value="1"/>
</dbReference>
<gene>
    <name evidence="6" type="ORF">P171DRAFT_219978</name>
</gene>
<organism evidence="6 7">
    <name type="scientific">Karstenula rhodostoma CBS 690.94</name>
    <dbReference type="NCBI Taxonomy" id="1392251"/>
    <lineage>
        <taxon>Eukaryota</taxon>
        <taxon>Fungi</taxon>
        <taxon>Dikarya</taxon>
        <taxon>Ascomycota</taxon>
        <taxon>Pezizomycotina</taxon>
        <taxon>Dothideomycetes</taxon>
        <taxon>Pleosporomycetidae</taxon>
        <taxon>Pleosporales</taxon>
        <taxon>Massarineae</taxon>
        <taxon>Didymosphaeriaceae</taxon>
        <taxon>Karstenula</taxon>
    </lineage>
</organism>
<evidence type="ECO:0000313" key="6">
    <source>
        <dbReference type="EMBL" id="KAF2448828.1"/>
    </source>
</evidence>
<keyword evidence="2" id="KW-0472">Membrane</keyword>
<dbReference type="AlphaFoldDB" id="A0A9P4PT16"/>
<feature type="chain" id="PRO_5040444676" description="Tail specific protease domain-containing protein" evidence="3">
    <location>
        <begin position="17"/>
        <end position="794"/>
    </location>
</feature>
<sequence length="794" mass="85866">MRSIAALSVLASVVTAQIETFSFGTSATADSNRPTSTASVSGPIETGKACGQIAELVTETTVIDAELAYACLKSVPIDKDAATDTLKSVKNMVEWQSTLAYLKNPPKGYGDEGVDIQQGLDDIGKKVSNGDYDNEYDFEIDIAKLFVKAHDGHLTFSGMAHSGVFTWRRDREIALISGSENGKDDPKIWGIGDFNKTLDGNAKRSAISQIDGKDAVQFVKEESMGTTYHDPDSRYNSMFYMQPAENYGYFANPRFYPGASVNISYENGTSREFVNSAVVNEPSDWLLVKDGQDFYDTFIVPRSRTLDTTETKKRSNHRNVPRNVEYPREAELNRRWVPWAYPSAIVEHKSDDVKLAGYFINTGAGKVGVLMVQTFSVEAEDGNNEEAREFQDVVQKYISQAKAQNVEKHIIDVRTNGGGKILLGYDMFLQFFPKEQPQLQSRWRGHKGSELFGEKLSSIERMNTKNGNLYTSPFNYHSYLSGDDEEFSDFKDMYPPEKFNDESFTALLKYNLSDPIETSDDTYALGISMTGYLDRANFTEQPFKAENIIILSDGICASTCSLFTELMVQQAGVKTLAVGGVPGTGSMQVVGGTKGSMLLPAEYITQVSASVVSEYATSDAEVADWRDFLPQPFSIAVSTAGVNFQDNIRKDLEKDGIPTQFLNDTASCRIYYEPNMYLNVSALWSKAADVAFGKDGGMDEEACVAGSVTSKEDQTGQGKGSPSSGGSSGTGTNGGSGSGSGNGSGTSSDGSSPGPSESKGAAAGAIKPAQGGWAAIFACSAVVLGSMAFGASLV</sequence>
<evidence type="ECO:0000259" key="5">
    <source>
        <dbReference type="Pfam" id="PF23658"/>
    </source>
</evidence>
<evidence type="ECO:0000259" key="4">
    <source>
        <dbReference type="Pfam" id="PF03572"/>
    </source>
</evidence>
<dbReference type="InterPro" id="IPR052766">
    <property type="entry name" value="S41A_metabolite_peptidase"/>
</dbReference>